<dbReference type="KEGG" id="fri:FraEuI1c_4486"/>
<dbReference type="RefSeq" id="WP_013425597.1">
    <property type="nucleotide sequence ID" value="NC_014666.1"/>
</dbReference>
<feature type="transmembrane region" description="Helical" evidence="1">
    <location>
        <begin position="65"/>
        <end position="95"/>
    </location>
</feature>
<keyword evidence="1" id="KW-1133">Transmembrane helix</keyword>
<feature type="transmembrane region" description="Helical" evidence="1">
    <location>
        <begin position="21"/>
        <end position="45"/>
    </location>
</feature>
<dbReference type="STRING" id="298654.FraEuI1c_4486"/>
<sequence precursor="true">MPSTATIKPSPGRPRRVLADLSPVLTALVAALFAAGMATGGVIYARRSPVREAEHAGTAAWWPHLGLFLAAVALLAVARIRAAAAPVALLLVAPLGRPAARRIGRTLRAAPRSPGGLARSVAAGVVASALAYSVFRAGIQVTAGLDPNFTTNAWGGPSYLGAMACHYLDGALIAAASAWLAARLLVADEAEPLGPAAGSPRPGDDRAVDTVCAEWEAGVRRR</sequence>
<reference evidence="2 3" key="1">
    <citation type="submission" date="2010-10" db="EMBL/GenBank/DDBJ databases">
        <title>Complete sequence of Frankia sp. EuI1c.</title>
        <authorList>
            <consortium name="US DOE Joint Genome Institute"/>
            <person name="Lucas S."/>
            <person name="Copeland A."/>
            <person name="Lapidus A."/>
            <person name="Cheng J.-F."/>
            <person name="Bruce D."/>
            <person name="Goodwin L."/>
            <person name="Pitluck S."/>
            <person name="Chertkov O."/>
            <person name="Detter J.C."/>
            <person name="Han C."/>
            <person name="Tapia R."/>
            <person name="Land M."/>
            <person name="Hauser L."/>
            <person name="Jeffries C."/>
            <person name="Kyrpides N."/>
            <person name="Ivanova N."/>
            <person name="Mikhailova N."/>
            <person name="Beauchemin N."/>
            <person name="Sen A."/>
            <person name="Sur S.A."/>
            <person name="Gtari M."/>
            <person name="Wall L."/>
            <person name="Tisa L."/>
            <person name="Woyke T."/>
        </authorList>
    </citation>
    <scope>NUCLEOTIDE SEQUENCE [LARGE SCALE GENOMIC DNA]</scope>
    <source>
        <strain evidence="3">DSM 45817 / CECT 9037 / EuI1c</strain>
    </source>
</reference>
<feature type="transmembrane region" description="Helical" evidence="1">
    <location>
        <begin position="116"/>
        <end position="139"/>
    </location>
</feature>
<dbReference type="EMBL" id="CP002299">
    <property type="protein sequence ID" value="ADP82479.1"/>
    <property type="molecule type" value="Genomic_DNA"/>
</dbReference>
<proteinExistence type="predicted"/>
<dbReference type="AlphaFoldDB" id="E3IVH3"/>
<organism evidence="2 3">
    <name type="scientific">Pseudofrankia inefficax (strain DSM 45817 / CECT 9037 / DDB 130130 / EuI1c)</name>
    <name type="common">Frankia inefficax</name>
    <dbReference type="NCBI Taxonomy" id="298654"/>
    <lineage>
        <taxon>Bacteria</taxon>
        <taxon>Bacillati</taxon>
        <taxon>Actinomycetota</taxon>
        <taxon>Actinomycetes</taxon>
        <taxon>Frankiales</taxon>
        <taxon>Frankiaceae</taxon>
        <taxon>Pseudofrankia</taxon>
    </lineage>
</organism>
<dbReference type="Proteomes" id="UP000002484">
    <property type="component" value="Chromosome"/>
</dbReference>
<evidence type="ECO:0000313" key="3">
    <source>
        <dbReference type="Proteomes" id="UP000002484"/>
    </source>
</evidence>
<feature type="transmembrane region" description="Helical" evidence="1">
    <location>
        <begin position="159"/>
        <end position="182"/>
    </location>
</feature>
<dbReference type="HOGENOM" id="CLU_108425_0_0_11"/>
<keyword evidence="1" id="KW-0472">Membrane</keyword>
<protein>
    <submittedName>
        <fullName evidence="2">Uncharacterized protein</fullName>
    </submittedName>
</protein>
<dbReference type="InParanoid" id="E3IVH3"/>
<evidence type="ECO:0000313" key="2">
    <source>
        <dbReference type="EMBL" id="ADP82479.1"/>
    </source>
</evidence>
<keyword evidence="3" id="KW-1185">Reference proteome</keyword>
<gene>
    <name evidence="2" type="ordered locus">FraEuI1c_4486</name>
</gene>
<name>E3IVH3_PSEI1</name>
<keyword evidence="1" id="KW-0812">Transmembrane</keyword>
<evidence type="ECO:0000256" key="1">
    <source>
        <dbReference type="SAM" id="Phobius"/>
    </source>
</evidence>
<accession>E3IVH3</accession>